<proteinExistence type="predicted"/>
<organism evidence="1 2">
    <name type="scientific">Lindgomyces ingoldianus</name>
    <dbReference type="NCBI Taxonomy" id="673940"/>
    <lineage>
        <taxon>Eukaryota</taxon>
        <taxon>Fungi</taxon>
        <taxon>Dikarya</taxon>
        <taxon>Ascomycota</taxon>
        <taxon>Pezizomycotina</taxon>
        <taxon>Dothideomycetes</taxon>
        <taxon>Pleosporomycetidae</taxon>
        <taxon>Pleosporales</taxon>
        <taxon>Lindgomycetaceae</taxon>
        <taxon>Lindgomyces</taxon>
    </lineage>
</organism>
<dbReference type="EMBL" id="MU003501">
    <property type="protein sequence ID" value="KAF2472753.1"/>
    <property type="molecule type" value="Genomic_DNA"/>
</dbReference>
<sequence>MALSRNALACLPLTFVHRPGFNDAGRIYAAMNTKRKVFKACKYPNIFVLVSRVEGSPVNWEGSTKCSLKDSKSKIALIFLSLRERHHHIRHQIRIDLFAAKILYLMSVLLSLTNKIADALEEAIPQIVSSLLLVISLRNHIYATATDVRSSA</sequence>
<reference evidence="1" key="1">
    <citation type="journal article" date="2020" name="Stud. Mycol.">
        <title>101 Dothideomycetes genomes: a test case for predicting lifestyles and emergence of pathogens.</title>
        <authorList>
            <person name="Haridas S."/>
            <person name="Albert R."/>
            <person name="Binder M."/>
            <person name="Bloem J."/>
            <person name="Labutti K."/>
            <person name="Salamov A."/>
            <person name="Andreopoulos B."/>
            <person name="Baker S."/>
            <person name="Barry K."/>
            <person name="Bills G."/>
            <person name="Bluhm B."/>
            <person name="Cannon C."/>
            <person name="Castanera R."/>
            <person name="Culley D."/>
            <person name="Daum C."/>
            <person name="Ezra D."/>
            <person name="Gonzalez J."/>
            <person name="Henrissat B."/>
            <person name="Kuo A."/>
            <person name="Liang C."/>
            <person name="Lipzen A."/>
            <person name="Lutzoni F."/>
            <person name="Magnuson J."/>
            <person name="Mondo S."/>
            <person name="Nolan M."/>
            <person name="Ohm R."/>
            <person name="Pangilinan J."/>
            <person name="Park H.-J."/>
            <person name="Ramirez L."/>
            <person name="Alfaro M."/>
            <person name="Sun H."/>
            <person name="Tritt A."/>
            <person name="Yoshinaga Y."/>
            <person name="Zwiers L.-H."/>
            <person name="Turgeon B."/>
            <person name="Goodwin S."/>
            <person name="Spatafora J."/>
            <person name="Crous P."/>
            <person name="Grigoriev I."/>
        </authorList>
    </citation>
    <scope>NUCLEOTIDE SEQUENCE</scope>
    <source>
        <strain evidence="1">ATCC 200398</strain>
    </source>
</reference>
<accession>A0ACB6R0H5</accession>
<evidence type="ECO:0000313" key="1">
    <source>
        <dbReference type="EMBL" id="KAF2472753.1"/>
    </source>
</evidence>
<gene>
    <name evidence="1" type="ORF">BDR25DRAFT_353075</name>
</gene>
<protein>
    <submittedName>
        <fullName evidence="1">Uncharacterized protein</fullName>
    </submittedName>
</protein>
<evidence type="ECO:0000313" key="2">
    <source>
        <dbReference type="Proteomes" id="UP000799755"/>
    </source>
</evidence>
<comment type="caution">
    <text evidence="1">The sequence shown here is derived from an EMBL/GenBank/DDBJ whole genome shotgun (WGS) entry which is preliminary data.</text>
</comment>
<name>A0ACB6R0H5_9PLEO</name>
<dbReference type="Proteomes" id="UP000799755">
    <property type="component" value="Unassembled WGS sequence"/>
</dbReference>
<keyword evidence="2" id="KW-1185">Reference proteome</keyword>